<protein>
    <submittedName>
        <fullName evidence="1">Uncharacterized protein</fullName>
    </submittedName>
</protein>
<dbReference type="EMBL" id="PDCK01000045">
    <property type="protein sequence ID" value="PRQ21122.1"/>
    <property type="molecule type" value="Genomic_DNA"/>
</dbReference>
<keyword evidence="2" id="KW-1185">Reference proteome</keyword>
<evidence type="ECO:0000313" key="1">
    <source>
        <dbReference type="EMBL" id="PRQ21122.1"/>
    </source>
</evidence>
<dbReference type="AlphaFoldDB" id="A0A2P6PGR8"/>
<dbReference type="Gramene" id="PRQ21122">
    <property type="protein sequence ID" value="PRQ21122"/>
    <property type="gene ID" value="RchiOBHm_Chr7g0235711"/>
</dbReference>
<evidence type="ECO:0000313" key="2">
    <source>
        <dbReference type="Proteomes" id="UP000238479"/>
    </source>
</evidence>
<proteinExistence type="predicted"/>
<organism evidence="1 2">
    <name type="scientific">Rosa chinensis</name>
    <name type="common">China rose</name>
    <dbReference type="NCBI Taxonomy" id="74649"/>
    <lineage>
        <taxon>Eukaryota</taxon>
        <taxon>Viridiplantae</taxon>
        <taxon>Streptophyta</taxon>
        <taxon>Embryophyta</taxon>
        <taxon>Tracheophyta</taxon>
        <taxon>Spermatophyta</taxon>
        <taxon>Magnoliopsida</taxon>
        <taxon>eudicotyledons</taxon>
        <taxon>Gunneridae</taxon>
        <taxon>Pentapetalae</taxon>
        <taxon>rosids</taxon>
        <taxon>fabids</taxon>
        <taxon>Rosales</taxon>
        <taxon>Rosaceae</taxon>
        <taxon>Rosoideae</taxon>
        <taxon>Rosoideae incertae sedis</taxon>
        <taxon>Rosa</taxon>
    </lineage>
</organism>
<reference evidence="1 2" key="1">
    <citation type="journal article" date="2018" name="Nat. Genet.">
        <title>The Rosa genome provides new insights in the design of modern roses.</title>
        <authorList>
            <person name="Bendahmane M."/>
        </authorList>
    </citation>
    <scope>NUCLEOTIDE SEQUENCE [LARGE SCALE GENOMIC DNA]</scope>
    <source>
        <strain evidence="2">cv. Old Blush</strain>
    </source>
</reference>
<sequence length="43" mass="5244">MWHPRKKLKKKLLKKRFEKSMIFHLQLTAVERVRRQNSNPKGG</sequence>
<accession>A0A2P6PGR8</accession>
<comment type="caution">
    <text evidence="1">The sequence shown here is derived from an EMBL/GenBank/DDBJ whole genome shotgun (WGS) entry which is preliminary data.</text>
</comment>
<dbReference type="Proteomes" id="UP000238479">
    <property type="component" value="Chromosome 7"/>
</dbReference>
<name>A0A2P6PGR8_ROSCH</name>
<gene>
    <name evidence="1" type="ORF">RchiOBHm_Chr7g0235711</name>
</gene>